<comment type="pathway">
    <text evidence="1 9">Cofactor biosynthesis; NAD(+) biosynthesis; nicotinate D-ribonucleotide from nicotinate: step 1/1.</text>
</comment>
<dbReference type="GO" id="GO:0047280">
    <property type="term" value="F:nicotinamide phosphoribosyltransferase activity"/>
    <property type="evidence" value="ECO:0007669"/>
    <property type="project" value="UniProtKB-ARBA"/>
</dbReference>
<evidence type="ECO:0000256" key="6">
    <source>
        <dbReference type="ARBA" id="ARBA00022642"/>
    </source>
</evidence>
<keyword evidence="7 9" id="KW-0808">Transferase</keyword>
<keyword evidence="6 9" id="KW-0662">Pyridine nucleotide biosynthesis</keyword>
<evidence type="ECO:0000313" key="11">
    <source>
        <dbReference type="EMBL" id="KAB2589386.1"/>
    </source>
</evidence>
<feature type="domain" description="Nicotinate phosphoribosyltransferase N-terminal" evidence="10">
    <location>
        <begin position="17"/>
        <end position="141"/>
    </location>
</feature>
<dbReference type="EC" id="6.3.4.21" evidence="3 9"/>
<keyword evidence="4" id="KW-0597">Phosphoprotein</keyword>
<dbReference type="NCBIfam" id="NF006698">
    <property type="entry name" value="PRK09243.1-5"/>
    <property type="match status" value="1"/>
</dbReference>
<accession>A0A5N5EF15</accession>
<dbReference type="Gene3D" id="3.20.140.10">
    <property type="entry name" value="nicotinate phosphoribosyltransferase"/>
    <property type="match status" value="1"/>
</dbReference>
<evidence type="ECO:0000256" key="4">
    <source>
        <dbReference type="ARBA" id="ARBA00022553"/>
    </source>
</evidence>
<comment type="caution">
    <text evidence="11">The sequence shown here is derived from an EMBL/GenBank/DDBJ whole genome shotgun (WGS) entry which is preliminary data.</text>
</comment>
<dbReference type="CDD" id="cd01570">
    <property type="entry name" value="NAPRTase_A"/>
    <property type="match status" value="1"/>
</dbReference>
<dbReference type="AlphaFoldDB" id="A0A5N5EF15"/>
<dbReference type="InterPro" id="IPR036068">
    <property type="entry name" value="Nicotinate_pribotase-like_C"/>
</dbReference>
<evidence type="ECO:0000256" key="1">
    <source>
        <dbReference type="ARBA" id="ARBA00004952"/>
    </source>
</evidence>
<dbReference type="GO" id="GO:0034355">
    <property type="term" value="P:NAD+ biosynthetic process via the salvage pathway"/>
    <property type="evidence" value="ECO:0007669"/>
    <property type="project" value="TreeGrafter"/>
</dbReference>
<dbReference type="SUPFAM" id="SSF51690">
    <property type="entry name" value="Nicotinate/Quinolinate PRTase C-terminal domain-like"/>
    <property type="match status" value="1"/>
</dbReference>
<dbReference type="EMBL" id="VYUA01000031">
    <property type="protein sequence ID" value="KAB2589386.1"/>
    <property type="molecule type" value="Genomic_DNA"/>
</dbReference>
<comment type="PTM">
    <text evidence="9">Transiently phosphorylated on a His residue during the reaction cycle. Phosphorylation strongly increases the affinity for substrates and increases the rate of nicotinate D-ribonucleotide production. Dephosphorylation regenerates the low-affinity form of the enzyme, leading to product release.</text>
</comment>
<dbReference type="Proteomes" id="UP000326907">
    <property type="component" value="Unassembled WGS sequence"/>
</dbReference>
<protein>
    <recommendedName>
        <fullName evidence="3 9">Nicotinate phosphoribosyltransferase</fullName>
        <ecNumber evidence="3 9">6.3.4.21</ecNumber>
    </recommendedName>
</protein>
<dbReference type="NCBIfam" id="NF009131">
    <property type="entry name" value="PRK12484.1"/>
    <property type="match status" value="1"/>
</dbReference>
<dbReference type="Pfam" id="PF17767">
    <property type="entry name" value="NAPRTase_N"/>
    <property type="match status" value="1"/>
</dbReference>
<dbReference type="Gene3D" id="3.20.20.70">
    <property type="entry name" value="Aldolase class I"/>
    <property type="match status" value="1"/>
</dbReference>
<evidence type="ECO:0000256" key="9">
    <source>
        <dbReference type="RuleBase" id="RU365100"/>
    </source>
</evidence>
<evidence type="ECO:0000259" key="10">
    <source>
        <dbReference type="Pfam" id="PF17767"/>
    </source>
</evidence>
<dbReference type="UniPathway" id="UPA00253">
    <property type="reaction ID" value="UER00457"/>
</dbReference>
<dbReference type="PANTHER" id="PTHR11098">
    <property type="entry name" value="NICOTINATE PHOSPHORIBOSYLTRANSFERASE"/>
    <property type="match status" value="1"/>
</dbReference>
<dbReference type="GO" id="GO:0005829">
    <property type="term" value="C:cytosol"/>
    <property type="evidence" value="ECO:0007669"/>
    <property type="project" value="TreeGrafter"/>
</dbReference>
<evidence type="ECO:0000256" key="5">
    <source>
        <dbReference type="ARBA" id="ARBA00022598"/>
    </source>
</evidence>
<organism evidence="11 12">
    <name type="scientific">Streptomyces arboris</name>
    <dbReference type="NCBI Taxonomy" id="2600619"/>
    <lineage>
        <taxon>Bacteria</taxon>
        <taxon>Bacillati</taxon>
        <taxon>Actinomycetota</taxon>
        <taxon>Actinomycetes</taxon>
        <taxon>Kitasatosporales</taxon>
        <taxon>Streptomycetaceae</taxon>
        <taxon>Streptomyces</taxon>
    </lineage>
</organism>
<evidence type="ECO:0000256" key="7">
    <source>
        <dbReference type="ARBA" id="ARBA00022679"/>
    </source>
</evidence>
<dbReference type="GO" id="GO:0004516">
    <property type="term" value="F:nicotinate phosphoribosyltransferase activity"/>
    <property type="evidence" value="ECO:0007669"/>
    <property type="project" value="UniProtKB-UniRule"/>
</dbReference>
<comment type="catalytic activity">
    <reaction evidence="8 9">
        <text>5-phospho-alpha-D-ribose 1-diphosphate + nicotinate + ATP + H2O = nicotinate beta-D-ribonucleotide + ADP + phosphate + diphosphate</text>
        <dbReference type="Rhea" id="RHEA:36163"/>
        <dbReference type="ChEBI" id="CHEBI:15377"/>
        <dbReference type="ChEBI" id="CHEBI:30616"/>
        <dbReference type="ChEBI" id="CHEBI:32544"/>
        <dbReference type="ChEBI" id="CHEBI:33019"/>
        <dbReference type="ChEBI" id="CHEBI:43474"/>
        <dbReference type="ChEBI" id="CHEBI:57502"/>
        <dbReference type="ChEBI" id="CHEBI:58017"/>
        <dbReference type="ChEBI" id="CHEBI:456216"/>
        <dbReference type="EC" id="6.3.4.21"/>
    </reaction>
</comment>
<dbReference type="InterPro" id="IPR013785">
    <property type="entry name" value="Aldolase_TIM"/>
</dbReference>
<dbReference type="InterPro" id="IPR006405">
    <property type="entry name" value="Nic_PRibTrfase_pncB"/>
</dbReference>
<keyword evidence="12" id="KW-1185">Reference proteome</keyword>
<comment type="similarity">
    <text evidence="2 9">Belongs to the NAPRTase family.</text>
</comment>
<dbReference type="SUPFAM" id="SSF54675">
    <property type="entry name" value="Nicotinate/Quinolinate PRTase N-terminal domain-like"/>
    <property type="match status" value="1"/>
</dbReference>
<sequence length="445" mass="46984">MNSADLGRRVGVPSTALFTDQYELTMVQAALKAGTAGRHSVFEAFTRRLPEGRRYGVVAGTGRVLDAVENFHFDDEMIGFLRQQDIVDEPTLEWLAGYRFSGDIWGYAEGEVYFPGSPILRVEGSFAECVLLETVILSILNHDSAIAAAASRMSAAAGGRRLIEMGARRTHELSAVASARAAYVGGFDATSDLAAGFRYGIPTVGTSAHAFTLLHDTERDAFRAQVDSLGRGTTLLVDTYDVTEAVRAAVEIAGPELGAVRIDSGDLLLVAHRVRQQLDELGATGTKIVVTSDLDEYAIASLAAAPVDAYGVGTQLVTGSGHPTCSMVYKLVARAGGTADGDADAPLVPVAKKSMGAKSSVGGRKWAARRVDEGGVAEAEVIGTGAVPEELVGRELLVELVRGGVVVAREPLEAARERHVVARGVLPMSAMQLSRGEPVIGTEYV</sequence>
<dbReference type="RefSeq" id="WP_151512627.1">
    <property type="nucleotide sequence ID" value="NZ_VYUA01000031.1"/>
</dbReference>
<keyword evidence="11" id="KW-0328">Glycosyltransferase</keyword>
<dbReference type="FunFam" id="3.20.20.70:FF:000076">
    <property type="entry name" value="Nicotinate phosphoribosyltransferase"/>
    <property type="match status" value="1"/>
</dbReference>
<gene>
    <name evidence="11" type="ORF">F5983_27055</name>
</gene>
<comment type="function">
    <text evidence="9">Catalyzes the first step in the biosynthesis of NAD from nicotinic acid, the ATP-dependent synthesis of beta-nicotinate D-ribonucleotide from nicotinate and 5-phospho-D-ribose 1-phosphate.</text>
</comment>
<dbReference type="NCBIfam" id="TIGR01513">
    <property type="entry name" value="NAPRTase_put"/>
    <property type="match status" value="1"/>
</dbReference>
<proteinExistence type="inferred from homology"/>
<dbReference type="PANTHER" id="PTHR11098:SF8">
    <property type="entry name" value="NICOTINATE PHOSPHORIBOSYLTRANSFERASE PNCB1"/>
    <property type="match status" value="1"/>
</dbReference>
<dbReference type="InterPro" id="IPR040727">
    <property type="entry name" value="NAPRTase_N"/>
</dbReference>
<keyword evidence="5 9" id="KW-0436">Ligase</keyword>
<reference evidence="11 12" key="1">
    <citation type="submission" date="2019-09" db="EMBL/GenBank/DDBJ databases">
        <authorList>
            <person name="Liu P."/>
        </authorList>
    </citation>
    <scope>NUCLEOTIDE SEQUENCE [LARGE SCALE GENOMIC DNA]</scope>
    <source>
        <strain evidence="11 12">TRM68085</strain>
    </source>
</reference>
<evidence type="ECO:0000256" key="8">
    <source>
        <dbReference type="ARBA" id="ARBA00048668"/>
    </source>
</evidence>
<dbReference type="InterPro" id="IPR007229">
    <property type="entry name" value="Nic_PRibTrfase-Fam"/>
</dbReference>
<evidence type="ECO:0000256" key="3">
    <source>
        <dbReference type="ARBA" id="ARBA00013236"/>
    </source>
</evidence>
<dbReference type="PIRSF" id="PIRSF000484">
    <property type="entry name" value="NAPRT"/>
    <property type="match status" value="1"/>
</dbReference>
<evidence type="ECO:0000256" key="2">
    <source>
        <dbReference type="ARBA" id="ARBA00010897"/>
    </source>
</evidence>
<evidence type="ECO:0000313" key="12">
    <source>
        <dbReference type="Proteomes" id="UP000326907"/>
    </source>
</evidence>
<name>A0A5N5EF15_9ACTN</name>